<evidence type="ECO:0000313" key="2">
    <source>
        <dbReference type="Proteomes" id="UP000237000"/>
    </source>
</evidence>
<gene>
    <name evidence="1" type="ORF">TorRG33x02_007080</name>
</gene>
<reference evidence="2" key="1">
    <citation type="submission" date="2016-06" db="EMBL/GenBank/DDBJ databases">
        <title>Parallel loss of symbiosis genes in relatives of nitrogen-fixing non-legume Parasponia.</title>
        <authorList>
            <person name="Van Velzen R."/>
            <person name="Holmer R."/>
            <person name="Bu F."/>
            <person name="Rutten L."/>
            <person name="Van Zeijl A."/>
            <person name="Liu W."/>
            <person name="Santuari L."/>
            <person name="Cao Q."/>
            <person name="Sharma T."/>
            <person name="Shen D."/>
            <person name="Roswanjaya Y."/>
            <person name="Wardhani T."/>
            <person name="Kalhor M.S."/>
            <person name="Jansen J."/>
            <person name="Van den Hoogen J."/>
            <person name="Gungor B."/>
            <person name="Hartog M."/>
            <person name="Hontelez J."/>
            <person name="Verver J."/>
            <person name="Yang W.-C."/>
            <person name="Schijlen E."/>
            <person name="Repin R."/>
            <person name="Schilthuizen M."/>
            <person name="Schranz E."/>
            <person name="Heidstra R."/>
            <person name="Miyata K."/>
            <person name="Fedorova E."/>
            <person name="Kohlen W."/>
            <person name="Bisseling T."/>
            <person name="Smit S."/>
            <person name="Geurts R."/>
        </authorList>
    </citation>
    <scope>NUCLEOTIDE SEQUENCE [LARGE SCALE GENOMIC DNA]</scope>
    <source>
        <strain evidence="2">cv. RG33-2</strain>
    </source>
</reference>
<dbReference type="InParanoid" id="A0A2P5G0B9"/>
<dbReference type="EMBL" id="JXTC01000002">
    <property type="protein sequence ID" value="POO03503.1"/>
    <property type="molecule type" value="Genomic_DNA"/>
</dbReference>
<evidence type="ECO:0000313" key="1">
    <source>
        <dbReference type="EMBL" id="POO03503.1"/>
    </source>
</evidence>
<dbReference type="OrthoDB" id="10488938at2759"/>
<proteinExistence type="predicted"/>
<dbReference type="AlphaFoldDB" id="A0A2P5G0B9"/>
<comment type="caution">
    <text evidence="1">The sequence shown here is derived from an EMBL/GenBank/DDBJ whole genome shotgun (WGS) entry which is preliminary data.</text>
</comment>
<organism evidence="1 2">
    <name type="scientific">Trema orientale</name>
    <name type="common">Charcoal tree</name>
    <name type="synonym">Celtis orientalis</name>
    <dbReference type="NCBI Taxonomy" id="63057"/>
    <lineage>
        <taxon>Eukaryota</taxon>
        <taxon>Viridiplantae</taxon>
        <taxon>Streptophyta</taxon>
        <taxon>Embryophyta</taxon>
        <taxon>Tracheophyta</taxon>
        <taxon>Spermatophyta</taxon>
        <taxon>Magnoliopsida</taxon>
        <taxon>eudicotyledons</taxon>
        <taxon>Gunneridae</taxon>
        <taxon>Pentapetalae</taxon>
        <taxon>rosids</taxon>
        <taxon>fabids</taxon>
        <taxon>Rosales</taxon>
        <taxon>Cannabaceae</taxon>
        <taxon>Trema</taxon>
    </lineage>
</organism>
<keyword evidence="2" id="KW-1185">Reference proteome</keyword>
<accession>A0A2P5G0B9</accession>
<name>A0A2P5G0B9_TREOI</name>
<sequence>MLGERNYSELKTHVVLGYGTEEDQAVSIEVISFASNAKAAKALKLKKTKTPKKTKSSPSYPLFVEVLSSTMTISVDSDHDSLALDLKPLSF</sequence>
<protein>
    <submittedName>
        <fullName evidence="1">Uncharacterized protein</fullName>
    </submittedName>
</protein>
<dbReference type="Proteomes" id="UP000237000">
    <property type="component" value="Unassembled WGS sequence"/>
</dbReference>